<dbReference type="Pfam" id="PF00787">
    <property type="entry name" value="PX"/>
    <property type="match status" value="1"/>
</dbReference>
<evidence type="ECO:0000256" key="1">
    <source>
        <dbReference type="ARBA" id="ARBA00004469"/>
    </source>
</evidence>
<evidence type="ECO:0000256" key="3">
    <source>
        <dbReference type="ARBA" id="ARBA00022753"/>
    </source>
</evidence>
<dbReference type="AlphaFoldDB" id="A0AAJ7P9F0"/>
<reference evidence="10" key="1">
    <citation type="submission" date="2025-08" db="UniProtKB">
        <authorList>
            <consortium name="RefSeq"/>
        </authorList>
    </citation>
    <scope>IDENTIFICATION</scope>
</reference>
<dbReference type="SUPFAM" id="SSF64268">
    <property type="entry name" value="PX domain"/>
    <property type="match status" value="1"/>
</dbReference>
<keyword evidence="9" id="KW-1185">Reference proteome</keyword>
<dbReference type="PANTHER" id="PTHR20939:SF11">
    <property type="entry name" value="LD12265P"/>
    <property type="match status" value="1"/>
</dbReference>
<dbReference type="RefSeq" id="XP_018494550.1">
    <property type="nucleotide sequence ID" value="XM_018639034.1"/>
</dbReference>
<evidence type="ECO:0000256" key="2">
    <source>
        <dbReference type="ARBA" id="ARBA00022448"/>
    </source>
</evidence>
<keyword evidence="5" id="KW-0446">Lipid-binding</keyword>
<dbReference type="GeneID" id="100898891"/>
<feature type="compositionally biased region" description="Polar residues" evidence="7">
    <location>
        <begin position="1"/>
        <end position="29"/>
    </location>
</feature>
<sequence length="311" mass="35335">METRRSLSSPVSEESGIWSSKTRLSTSESNEPRALSPFDGLLRRCESEQNVLFEVVEARIVCDEKTKRYVLYTLAVKRPEHLGRNNSEVGEIERRYSDFLALYSTLRHEFPQLIASIPFPRKALMGNFTTEVIEARCHGFANFLSDAYVNREVRFSAVFSAFLFSKDARHGHELMTQGQFQDASCILLNAYRIAEKLYSLEDPVAFITVCLVIACLNACDNVKQAQKYAETAVAVRYHRDRADIAVPLLILSQRLYALEGKERSAIDKELRIFEDERIPIVNLPTLLAIVLRIDIGVYYPFPSPTANNSTP</sequence>
<accession>A0AAJ7P9F0</accession>
<dbReference type="PROSITE" id="PS50195">
    <property type="entry name" value="PX"/>
    <property type="match status" value="1"/>
</dbReference>
<dbReference type="CTD" id="90203"/>
<dbReference type="PANTHER" id="PTHR20939">
    <property type="entry name" value="SORTING NEXIN 20, 21"/>
    <property type="match status" value="1"/>
</dbReference>
<evidence type="ECO:0000256" key="7">
    <source>
        <dbReference type="SAM" id="MobiDB-lite"/>
    </source>
</evidence>
<evidence type="ECO:0000256" key="5">
    <source>
        <dbReference type="ARBA" id="ARBA00023121"/>
    </source>
</evidence>
<feature type="region of interest" description="Disordered" evidence="7">
    <location>
        <begin position="1"/>
        <end position="34"/>
    </location>
</feature>
<dbReference type="GO" id="GO:0031901">
    <property type="term" value="C:early endosome membrane"/>
    <property type="evidence" value="ECO:0007669"/>
    <property type="project" value="UniProtKB-SubCell"/>
</dbReference>
<dbReference type="KEGG" id="goe:100898891"/>
<evidence type="ECO:0000313" key="10">
    <source>
        <dbReference type="RefSeq" id="XP_018494550.1"/>
    </source>
</evidence>
<feature type="domain" description="PX" evidence="8">
    <location>
        <begin position="50"/>
        <end position="170"/>
    </location>
</feature>
<dbReference type="GO" id="GO:0015031">
    <property type="term" value="P:protein transport"/>
    <property type="evidence" value="ECO:0007669"/>
    <property type="project" value="UniProtKB-KW"/>
</dbReference>
<comment type="subcellular location">
    <subcellularLocation>
        <location evidence="1">Early endosome membrane</location>
        <topology evidence="1">Peripheral membrane protein</topology>
        <orientation evidence="1">Cytoplasmic side</orientation>
    </subcellularLocation>
</comment>
<keyword evidence="3" id="KW-0967">Endosome</keyword>
<dbReference type="SMART" id="SM00312">
    <property type="entry name" value="PX"/>
    <property type="match status" value="1"/>
</dbReference>
<evidence type="ECO:0000256" key="4">
    <source>
        <dbReference type="ARBA" id="ARBA00022927"/>
    </source>
</evidence>
<name>A0AAJ7P9F0_9ACAR</name>
<proteinExistence type="predicted"/>
<dbReference type="Proteomes" id="UP000694867">
    <property type="component" value="Unplaced"/>
</dbReference>
<dbReference type="InterPro" id="IPR036871">
    <property type="entry name" value="PX_dom_sf"/>
</dbReference>
<keyword evidence="6" id="KW-0472">Membrane</keyword>
<organism evidence="9 10">
    <name type="scientific">Galendromus occidentalis</name>
    <name type="common">western predatory mite</name>
    <dbReference type="NCBI Taxonomy" id="34638"/>
    <lineage>
        <taxon>Eukaryota</taxon>
        <taxon>Metazoa</taxon>
        <taxon>Ecdysozoa</taxon>
        <taxon>Arthropoda</taxon>
        <taxon>Chelicerata</taxon>
        <taxon>Arachnida</taxon>
        <taxon>Acari</taxon>
        <taxon>Parasitiformes</taxon>
        <taxon>Mesostigmata</taxon>
        <taxon>Gamasina</taxon>
        <taxon>Phytoseioidea</taxon>
        <taxon>Phytoseiidae</taxon>
        <taxon>Typhlodrominae</taxon>
        <taxon>Galendromus</taxon>
    </lineage>
</organism>
<dbReference type="GO" id="GO:1901981">
    <property type="term" value="F:phosphatidylinositol phosphate binding"/>
    <property type="evidence" value="ECO:0007669"/>
    <property type="project" value="TreeGrafter"/>
</dbReference>
<protein>
    <submittedName>
        <fullName evidence="10">Sorting nexin-20</fullName>
    </submittedName>
</protein>
<evidence type="ECO:0000259" key="8">
    <source>
        <dbReference type="PROSITE" id="PS50195"/>
    </source>
</evidence>
<gene>
    <name evidence="10" type="primary">LOC100898891</name>
</gene>
<dbReference type="InterPro" id="IPR039937">
    <property type="entry name" value="SNX20/SNX21"/>
</dbReference>
<evidence type="ECO:0000256" key="6">
    <source>
        <dbReference type="ARBA" id="ARBA00023136"/>
    </source>
</evidence>
<keyword evidence="2" id="KW-0813">Transport</keyword>
<dbReference type="Gene3D" id="3.30.1520.10">
    <property type="entry name" value="Phox-like domain"/>
    <property type="match status" value="1"/>
</dbReference>
<evidence type="ECO:0000313" key="9">
    <source>
        <dbReference type="Proteomes" id="UP000694867"/>
    </source>
</evidence>
<keyword evidence="4" id="KW-0653">Protein transport</keyword>
<dbReference type="InterPro" id="IPR001683">
    <property type="entry name" value="PX_dom"/>
</dbReference>